<dbReference type="Proteomes" id="UP000807469">
    <property type="component" value="Unassembled WGS sequence"/>
</dbReference>
<dbReference type="Pfam" id="PF13812">
    <property type="entry name" value="PPR_3"/>
    <property type="match status" value="1"/>
</dbReference>
<dbReference type="EMBL" id="MU155232">
    <property type="protein sequence ID" value="KAF9478510.1"/>
    <property type="molecule type" value="Genomic_DNA"/>
</dbReference>
<feature type="repeat" description="PPR" evidence="5">
    <location>
        <begin position="659"/>
        <end position="693"/>
    </location>
</feature>
<sequence>MLQRSYFTQKRHIDWTSVRSLSIYRQTSHVARCVFATSNQKNYSSSSTEGNKSVETIFLHLPEEVLTVVEDLRAHRSKTKVLQSIERSPELSSFFSNPRQTRKLVDAFARSSTPSHSLEVLKLAHSLGFTLKHQAYESACFHLGASRQWDSMLSIALHGKRHLGHTSVRLLNWRATALMETHQYALLKGILEEFKAARITPNQRTYHLILTGCIRNHDLEGCKRCLRDMKEAGFSPNATTHVLISKSYWQFGVDAEVRQNTLESLPELMPARRIMVINNLLQFYLEHHQHSTVLQLLSMFENTSTQIFMSFLSYEPKPETGVQKAGFFSAPAIGKIKPNPDTFAIFMNHQIKASNPGAAIRLWKAAATLGLSATPNVIAALIHAYFLQGRGNTAIRMVSNVSIEPKASEFEALMVEPIYEERLPLLNLSSPALTIRICNVLLKAILKSQGLAHVPDVFAIMHANNLRPNNRTLELLLSHINHREEPRPRTLFQLVRRFSHSNEPSSSHMHHIMSCVLRDEKRMFIDSAWKKRLRGHRLVHKHRRRVRLLKQIEDFDPMAGLDFTSHLSYDRMARPIMQSLTTRQVKSDLAMSFLRMRRDAALHLDTDSALDVFRALIARGLRPNEYHYGALLEGYALSGNFSSAKKVMAAATEAGITPGIVMYTTMIAAYAKHRNPTSALQTFREMVSAGLRPDVPSIDAVVSAFHAANEFQTARWLLIDLWSHIQPFPEALQDANMDTLITCFRQLYPYQSRGIQFPKPKRYLIYAHIKRILRAYKQYFTPYHMDISERDKNTAILGK</sequence>
<dbReference type="NCBIfam" id="TIGR00756">
    <property type="entry name" value="PPR"/>
    <property type="match status" value="2"/>
</dbReference>
<dbReference type="Pfam" id="PF23276">
    <property type="entry name" value="TPR_24"/>
    <property type="match status" value="1"/>
</dbReference>
<dbReference type="InterPro" id="IPR011990">
    <property type="entry name" value="TPR-like_helical_dom_sf"/>
</dbReference>
<evidence type="ECO:0000259" key="6">
    <source>
        <dbReference type="Pfam" id="PF23276"/>
    </source>
</evidence>
<evidence type="ECO:0000256" key="3">
    <source>
        <dbReference type="ARBA" id="ARBA00044493"/>
    </source>
</evidence>
<evidence type="ECO:0000256" key="2">
    <source>
        <dbReference type="ARBA" id="ARBA00022737"/>
    </source>
</evidence>
<evidence type="ECO:0000313" key="8">
    <source>
        <dbReference type="Proteomes" id="UP000807469"/>
    </source>
</evidence>
<feature type="repeat" description="PPR" evidence="5">
    <location>
        <begin position="624"/>
        <end position="658"/>
    </location>
</feature>
<dbReference type="OrthoDB" id="185373at2759"/>
<proteinExistence type="inferred from homology"/>
<comment type="function">
    <text evidence="3">Regulates mitochondrial small subunit maturation by controlling 15S rRNA 5'-end processing. Localizes to the 5' precursor of the 15S rRNA in a position that is subsequently occupied by mS47 in the mature yeast mtSSU. Uses structure and sequence-specific RNA recognition, binding to a single-stranded region of the precursor and specifically recognizing bases -6 to -1. The exchange of Ccm1 for mS47 is coupled to the irreversible removal of precursor rRNA that is accompanied by conformational changes of the mitoribosomal proteins uS5m and mS26. These conformational changes signal completion of 5'-end rRNA processing through protection of the mature 5'-end of the 15S rRNA and stabilization of mS47. The removal of the 5' precursor together with the dissociation of Ccm1 may be catalyzed by the 5'-3' exoribonuclease Pet127. Involved in the specific removal of group I introns in mitochondrial encoded transcripts.</text>
</comment>
<feature type="repeat" description="PPR" evidence="5">
    <location>
        <begin position="202"/>
        <end position="236"/>
    </location>
</feature>
<evidence type="ECO:0000256" key="1">
    <source>
        <dbReference type="ARBA" id="ARBA00006192"/>
    </source>
</evidence>
<gene>
    <name evidence="7" type="ORF">BDN70DRAFT_39171</name>
</gene>
<comment type="caution">
    <text evidence="7">The sequence shown here is derived from an EMBL/GenBank/DDBJ whole genome shotgun (WGS) entry which is preliminary data.</text>
</comment>
<evidence type="ECO:0000256" key="4">
    <source>
        <dbReference type="ARBA" id="ARBA00044511"/>
    </source>
</evidence>
<accession>A0A9P6CZM2</accession>
<name>A0A9P6CZM2_9AGAR</name>
<keyword evidence="2" id="KW-0677">Repeat</keyword>
<dbReference type="Gene3D" id="1.25.40.10">
    <property type="entry name" value="Tetratricopeptide repeat domain"/>
    <property type="match status" value="2"/>
</dbReference>
<keyword evidence="8" id="KW-1185">Reference proteome</keyword>
<protein>
    <recommendedName>
        <fullName evidence="6">Pentatricopeptide repeat-containing protein-mitochondrial domain-containing protein</fullName>
    </recommendedName>
</protein>
<dbReference type="PANTHER" id="PTHR47447">
    <property type="entry name" value="OS03G0856100 PROTEIN"/>
    <property type="match status" value="1"/>
</dbReference>
<evidence type="ECO:0000256" key="5">
    <source>
        <dbReference type="PROSITE-ProRule" id="PRU00708"/>
    </source>
</evidence>
<organism evidence="7 8">
    <name type="scientific">Pholiota conissans</name>
    <dbReference type="NCBI Taxonomy" id="109636"/>
    <lineage>
        <taxon>Eukaryota</taxon>
        <taxon>Fungi</taxon>
        <taxon>Dikarya</taxon>
        <taxon>Basidiomycota</taxon>
        <taxon>Agaricomycotina</taxon>
        <taxon>Agaricomycetes</taxon>
        <taxon>Agaricomycetidae</taxon>
        <taxon>Agaricales</taxon>
        <taxon>Agaricineae</taxon>
        <taxon>Strophariaceae</taxon>
        <taxon>Pholiota</taxon>
    </lineage>
</organism>
<dbReference type="AlphaFoldDB" id="A0A9P6CZM2"/>
<dbReference type="InterPro" id="IPR057027">
    <property type="entry name" value="TPR_mt"/>
</dbReference>
<dbReference type="PROSITE" id="PS51375">
    <property type="entry name" value="PPR"/>
    <property type="match status" value="3"/>
</dbReference>
<evidence type="ECO:0000313" key="7">
    <source>
        <dbReference type="EMBL" id="KAF9478510.1"/>
    </source>
</evidence>
<dbReference type="PANTHER" id="PTHR47447:SF17">
    <property type="entry name" value="OS12G0638900 PROTEIN"/>
    <property type="match status" value="1"/>
</dbReference>
<feature type="domain" description="Pentatricopeptide repeat-containing protein-mitochondrial" evidence="6">
    <location>
        <begin position="600"/>
        <end position="714"/>
    </location>
</feature>
<reference evidence="7" key="1">
    <citation type="submission" date="2020-11" db="EMBL/GenBank/DDBJ databases">
        <authorList>
            <consortium name="DOE Joint Genome Institute"/>
            <person name="Ahrendt S."/>
            <person name="Riley R."/>
            <person name="Andreopoulos W."/>
            <person name="Labutti K."/>
            <person name="Pangilinan J."/>
            <person name="Ruiz-Duenas F.J."/>
            <person name="Barrasa J.M."/>
            <person name="Sanchez-Garcia M."/>
            <person name="Camarero S."/>
            <person name="Miyauchi S."/>
            <person name="Serrano A."/>
            <person name="Linde D."/>
            <person name="Babiker R."/>
            <person name="Drula E."/>
            <person name="Ayuso-Fernandez I."/>
            <person name="Pacheco R."/>
            <person name="Padilla G."/>
            <person name="Ferreira P."/>
            <person name="Barriuso J."/>
            <person name="Kellner H."/>
            <person name="Castanera R."/>
            <person name="Alfaro M."/>
            <person name="Ramirez L."/>
            <person name="Pisabarro A.G."/>
            <person name="Kuo A."/>
            <person name="Tritt A."/>
            <person name="Lipzen A."/>
            <person name="He G."/>
            <person name="Yan M."/>
            <person name="Ng V."/>
            <person name="Cullen D."/>
            <person name="Martin F."/>
            <person name="Rosso M.-N."/>
            <person name="Henrissat B."/>
            <person name="Hibbett D."/>
            <person name="Martinez A.T."/>
            <person name="Grigoriev I.V."/>
        </authorList>
    </citation>
    <scope>NUCLEOTIDE SEQUENCE</scope>
    <source>
        <strain evidence="7">CIRM-BRFM 674</strain>
    </source>
</reference>
<comment type="similarity">
    <text evidence="1">Belongs to the CCM1 family.</text>
</comment>
<dbReference type="InterPro" id="IPR002885">
    <property type="entry name" value="PPR_rpt"/>
</dbReference>
<comment type="subunit">
    <text evidence="4">Binds to mitochondrial small subunit 15S rRNA.</text>
</comment>